<evidence type="ECO:0000313" key="7">
    <source>
        <dbReference type="EMBL" id="TCN64477.1"/>
    </source>
</evidence>
<dbReference type="InterPro" id="IPR012818">
    <property type="entry name" value="CbiE"/>
</dbReference>
<evidence type="ECO:0000256" key="1">
    <source>
        <dbReference type="ARBA" id="ARBA00004953"/>
    </source>
</evidence>
<dbReference type="OrthoDB" id="9780707at2"/>
<dbReference type="NCBIfam" id="TIGR02467">
    <property type="entry name" value="CbiE"/>
    <property type="match status" value="1"/>
</dbReference>
<comment type="caution">
    <text evidence="7">The sequence shown here is derived from an EMBL/GenBank/DDBJ whole genome shotgun (WGS) entry which is preliminary data.</text>
</comment>
<keyword evidence="4 7" id="KW-0808">Transferase</keyword>
<dbReference type="InterPro" id="IPR014008">
    <property type="entry name" value="Cbl_synth_MTase_CbiT"/>
</dbReference>
<dbReference type="NCBIfam" id="TIGR02469">
    <property type="entry name" value="CbiT"/>
    <property type="match status" value="1"/>
</dbReference>
<dbReference type="Pfam" id="PF00590">
    <property type="entry name" value="TP_methylase"/>
    <property type="match status" value="1"/>
</dbReference>
<dbReference type="PIRSF" id="PIRSF036428">
    <property type="entry name" value="CobL"/>
    <property type="match status" value="1"/>
</dbReference>
<protein>
    <submittedName>
        <fullName evidence="7">Precorrin-6Y C5,15-methyltransferase (Decarboxylating)</fullName>
    </submittedName>
</protein>
<evidence type="ECO:0000259" key="6">
    <source>
        <dbReference type="Pfam" id="PF00590"/>
    </source>
</evidence>
<dbReference type="Proteomes" id="UP000294830">
    <property type="component" value="Unassembled WGS sequence"/>
</dbReference>
<feature type="domain" description="Tetrapyrrole methylase" evidence="6">
    <location>
        <begin position="74"/>
        <end position="193"/>
    </location>
</feature>
<keyword evidence="8" id="KW-1185">Reference proteome</keyword>
<keyword evidence="3 7" id="KW-0489">Methyltransferase</keyword>
<organism evidence="7 8">
    <name type="scientific">Acetobacteroides hydrogenigenes</name>
    <dbReference type="NCBI Taxonomy" id="979970"/>
    <lineage>
        <taxon>Bacteria</taxon>
        <taxon>Pseudomonadati</taxon>
        <taxon>Bacteroidota</taxon>
        <taxon>Bacteroidia</taxon>
        <taxon>Bacteroidales</taxon>
        <taxon>Rikenellaceae</taxon>
        <taxon>Acetobacteroides</taxon>
    </lineage>
</organism>
<dbReference type="GO" id="GO:0009236">
    <property type="term" value="P:cobalamin biosynthetic process"/>
    <property type="evidence" value="ECO:0007669"/>
    <property type="project" value="UniProtKB-UniPathway"/>
</dbReference>
<reference evidence="7 8" key="1">
    <citation type="submission" date="2019-03" db="EMBL/GenBank/DDBJ databases">
        <title>Genomic Encyclopedia of Archaeal and Bacterial Type Strains, Phase II (KMG-II): from individual species to whole genera.</title>
        <authorList>
            <person name="Goeker M."/>
        </authorList>
    </citation>
    <scope>NUCLEOTIDE SEQUENCE [LARGE SCALE GENOMIC DNA]</scope>
    <source>
        <strain evidence="7 8">RL-C</strain>
    </source>
</reference>
<dbReference type="InterPro" id="IPR035996">
    <property type="entry name" value="4pyrrol_Methylase_sf"/>
</dbReference>
<keyword evidence="5" id="KW-0949">S-adenosyl-L-methionine</keyword>
<dbReference type="PANTHER" id="PTHR43182">
    <property type="entry name" value="COBALT-PRECORRIN-6B C(15)-METHYLTRANSFERASE (DECARBOXYLATING)"/>
    <property type="match status" value="1"/>
</dbReference>
<dbReference type="RefSeq" id="WP_131839903.1">
    <property type="nucleotide sequence ID" value="NZ_SLWB01000013.1"/>
</dbReference>
<dbReference type="GO" id="GO:0032259">
    <property type="term" value="P:methylation"/>
    <property type="evidence" value="ECO:0007669"/>
    <property type="project" value="UniProtKB-KW"/>
</dbReference>
<dbReference type="EMBL" id="SLWB01000013">
    <property type="protein sequence ID" value="TCN64477.1"/>
    <property type="molecule type" value="Genomic_DNA"/>
</dbReference>
<dbReference type="SUPFAM" id="SSF53790">
    <property type="entry name" value="Tetrapyrrole methylase"/>
    <property type="match status" value="1"/>
</dbReference>
<evidence type="ECO:0000313" key="8">
    <source>
        <dbReference type="Proteomes" id="UP000294830"/>
    </source>
</evidence>
<comment type="pathway">
    <text evidence="1">Cofactor biosynthesis; adenosylcobalamin biosynthesis.</text>
</comment>
<dbReference type="InterPro" id="IPR029063">
    <property type="entry name" value="SAM-dependent_MTases_sf"/>
</dbReference>
<proteinExistence type="predicted"/>
<evidence type="ECO:0000256" key="3">
    <source>
        <dbReference type="ARBA" id="ARBA00022603"/>
    </source>
</evidence>
<dbReference type="InterPro" id="IPR050714">
    <property type="entry name" value="Cobalamin_biosynth_MTase"/>
</dbReference>
<dbReference type="InterPro" id="IPR006365">
    <property type="entry name" value="Cbl_synth_CobL"/>
</dbReference>
<gene>
    <name evidence="7" type="ORF">CLV25_1131</name>
</gene>
<evidence type="ECO:0000256" key="5">
    <source>
        <dbReference type="ARBA" id="ARBA00022691"/>
    </source>
</evidence>
<dbReference type="Gene3D" id="3.40.50.150">
    <property type="entry name" value="Vaccinia Virus protein VP39"/>
    <property type="match status" value="1"/>
</dbReference>
<dbReference type="InterPro" id="IPR000878">
    <property type="entry name" value="4pyrrol_Mease"/>
</dbReference>
<keyword evidence="2" id="KW-0169">Cobalamin biosynthesis</keyword>
<accession>A0A4R2E9P8</accession>
<evidence type="ECO:0000256" key="2">
    <source>
        <dbReference type="ARBA" id="ARBA00022573"/>
    </source>
</evidence>
<evidence type="ECO:0000256" key="4">
    <source>
        <dbReference type="ARBA" id="ARBA00022679"/>
    </source>
</evidence>
<dbReference type="AlphaFoldDB" id="A0A4R2E9P8"/>
<name>A0A4R2E9P8_9BACT</name>
<dbReference type="CDD" id="cd02440">
    <property type="entry name" value="AdoMet_MTases"/>
    <property type="match status" value="1"/>
</dbReference>
<dbReference type="CDD" id="cd11644">
    <property type="entry name" value="Precorrin-6Y-MT"/>
    <property type="match status" value="1"/>
</dbReference>
<dbReference type="SUPFAM" id="SSF53335">
    <property type="entry name" value="S-adenosyl-L-methionine-dependent methyltransferases"/>
    <property type="match status" value="1"/>
</dbReference>
<sequence length="405" mass="44038">MHLTIIGISDESTPIFSSEVKERLVGDGVRFAGGERHRELVEAQLPANASWTNITVPLAPFLQEMREYDGAWGVFASGDPLFFGIGNTLRREFPDATVEVFPTFNSLQLLAHKLLLPYGTASVVTLTGRPWQALDKALVDNQKLIAVLTDKVKTPSTIAQRMLTFGYANYTMYLGERLGGSEERVRELSLEEALTADFIHPNCLYLQQNVTRPIRQGIPDGEFQTLEGRPKMMTKMAVRLASLAAMDIRNRSVLWDVGACTGSISIEAKLMNPLLDVHAFEVREESAAIVAANARRFGAPLTYHGGDFGGADISAIPKPDAVFLGGYGGKMEQLLDRVNTVLADGGIIGFNAVSDTSLGQFAAWAASNGYQQQPSSTIKVDEHNAINVVVVSKKLNGSYTEVDGS</sequence>
<dbReference type="PANTHER" id="PTHR43182:SF1">
    <property type="entry name" value="COBALT-PRECORRIN-7 C(5)-METHYLTRANSFERASE"/>
    <property type="match status" value="1"/>
</dbReference>
<dbReference type="GO" id="GO:0008276">
    <property type="term" value="F:protein methyltransferase activity"/>
    <property type="evidence" value="ECO:0007669"/>
    <property type="project" value="InterPro"/>
</dbReference>
<dbReference type="UniPathway" id="UPA00148"/>